<evidence type="ECO:0000256" key="1">
    <source>
        <dbReference type="SAM" id="Phobius"/>
    </source>
</evidence>
<accession>A0A254TF20</accession>
<keyword evidence="1" id="KW-0812">Transmembrane</keyword>
<keyword evidence="1" id="KW-0472">Membrane</keyword>
<keyword evidence="3" id="KW-1185">Reference proteome</keyword>
<evidence type="ECO:0000313" key="3">
    <source>
        <dbReference type="Proteomes" id="UP000197535"/>
    </source>
</evidence>
<gene>
    <name evidence="2" type="ORF">AYR66_16020</name>
</gene>
<proteinExistence type="predicted"/>
<feature type="transmembrane region" description="Helical" evidence="1">
    <location>
        <begin position="45"/>
        <end position="65"/>
    </location>
</feature>
<dbReference type="InterPro" id="IPR021836">
    <property type="entry name" value="DUF3429"/>
</dbReference>
<dbReference type="Pfam" id="PF11911">
    <property type="entry name" value="DUF3429"/>
    <property type="match status" value="1"/>
</dbReference>
<comment type="caution">
    <text evidence="2">The sequence shown here is derived from an EMBL/GenBank/DDBJ whole genome shotgun (WGS) entry which is preliminary data.</text>
</comment>
<dbReference type="RefSeq" id="WP_088707625.1">
    <property type="nucleotide sequence ID" value="NZ_LSTO01000001.1"/>
</dbReference>
<protein>
    <recommendedName>
        <fullName evidence="4">DUF3429 domain-containing protein</fullName>
    </recommendedName>
</protein>
<sequence>MNKQFLNQRIAHLLGMAGTVPFLLLMLACWTVQADWLGYFLRGQLAYGIAILSFLGGMHMSAAILSTGLTEEQTRKAFVWSVLPPVLAWSSTLMGGFGFAVLMAGFIIAYRVDKHLLVWYRMPDWFLQLRFRLTCTVVAALALSVIAANVRG</sequence>
<feature type="transmembrane region" description="Helical" evidence="1">
    <location>
        <begin position="129"/>
        <end position="150"/>
    </location>
</feature>
<dbReference type="EMBL" id="LSTO01000001">
    <property type="protein sequence ID" value="OWW20757.1"/>
    <property type="molecule type" value="Genomic_DNA"/>
</dbReference>
<organism evidence="2 3">
    <name type="scientific">Noviherbaspirillum denitrificans</name>
    <dbReference type="NCBI Taxonomy" id="1968433"/>
    <lineage>
        <taxon>Bacteria</taxon>
        <taxon>Pseudomonadati</taxon>
        <taxon>Pseudomonadota</taxon>
        <taxon>Betaproteobacteria</taxon>
        <taxon>Burkholderiales</taxon>
        <taxon>Oxalobacteraceae</taxon>
        <taxon>Noviherbaspirillum</taxon>
    </lineage>
</organism>
<dbReference type="AlphaFoldDB" id="A0A254TF20"/>
<evidence type="ECO:0008006" key="4">
    <source>
        <dbReference type="Google" id="ProtNLM"/>
    </source>
</evidence>
<dbReference type="PROSITE" id="PS51257">
    <property type="entry name" value="PROKAR_LIPOPROTEIN"/>
    <property type="match status" value="1"/>
</dbReference>
<reference evidence="2 3" key="1">
    <citation type="submission" date="2016-02" db="EMBL/GenBank/DDBJ databases">
        <authorList>
            <person name="Wen L."/>
            <person name="He K."/>
            <person name="Yang H."/>
        </authorList>
    </citation>
    <scope>NUCLEOTIDE SEQUENCE [LARGE SCALE GENOMIC DNA]</scope>
    <source>
        <strain evidence="2 3">TSA40</strain>
    </source>
</reference>
<feature type="transmembrane region" description="Helical" evidence="1">
    <location>
        <begin position="86"/>
        <end position="109"/>
    </location>
</feature>
<dbReference type="Proteomes" id="UP000197535">
    <property type="component" value="Unassembled WGS sequence"/>
</dbReference>
<name>A0A254TF20_9BURK</name>
<dbReference type="PANTHER" id="PTHR15887:SF1">
    <property type="entry name" value="TRANSMEMBRANE PROTEIN 69"/>
    <property type="match status" value="1"/>
</dbReference>
<dbReference type="OrthoDB" id="8591832at2"/>
<evidence type="ECO:0000313" key="2">
    <source>
        <dbReference type="EMBL" id="OWW20757.1"/>
    </source>
</evidence>
<keyword evidence="1" id="KW-1133">Transmembrane helix</keyword>
<feature type="transmembrane region" description="Helical" evidence="1">
    <location>
        <begin position="12"/>
        <end position="33"/>
    </location>
</feature>
<dbReference type="PANTHER" id="PTHR15887">
    <property type="entry name" value="TRANSMEMBRANE PROTEIN 69"/>
    <property type="match status" value="1"/>
</dbReference>